<evidence type="ECO:0000256" key="1">
    <source>
        <dbReference type="SAM" id="MobiDB-lite"/>
    </source>
</evidence>
<comment type="caution">
    <text evidence="2">The sequence shown here is derived from an EMBL/GenBank/DDBJ whole genome shotgun (WGS) entry which is preliminary data.</text>
</comment>
<dbReference type="RefSeq" id="WP_038956673.1">
    <property type="nucleotide sequence ID" value="NZ_CP066351.1"/>
</dbReference>
<organism evidence="2 3">
    <name type="scientific">Bradyrhizobium japonicum</name>
    <dbReference type="NCBI Taxonomy" id="375"/>
    <lineage>
        <taxon>Bacteria</taxon>
        <taxon>Pseudomonadati</taxon>
        <taxon>Pseudomonadota</taxon>
        <taxon>Alphaproteobacteria</taxon>
        <taxon>Hyphomicrobiales</taxon>
        <taxon>Nitrobacteraceae</taxon>
        <taxon>Bradyrhizobium</taxon>
    </lineage>
</organism>
<gene>
    <name evidence="2" type="ORF">ABIF63_007989</name>
</gene>
<sequence>MKAALILVGFSTLAVMELETAPRMTKPVNAPPVQATVGLRVSADTLTTADRLEIPHMQFEAPPQPVSVSKPMPPPDQTATVAQQPLKIIAPHQRTASGRKFAVVLPRPWPGQGRSKQTSNRTSKETSKAIVNATRANPVAEVKPCRSGVFDGLFKVLNLSTGCQS</sequence>
<proteinExistence type="predicted"/>
<reference evidence="2 3" key="1">
    <citation type="submission" date="2024-06" db="EMBL/GenBank/DDBJ databases">
        <title>Genomic Encyclopedia of Type Strains, Phase V (KMG-V): Genome sequencing to study the core and pangenomes of soil and plant-associated prokaryotes.</title>
        <authorList>
            <person name="Whitman W."/>
        </authorList>
    </citation>
    <scope>NUCLEOTIDE SEQUENCE [LARGE SCALE GENOMIC DNA]</scope>
    <source>
        <strain evidence="2 3">USDA 160</strain>
    </source>
</reference>
<keyword evidence="3" id="KW-1185">Reference proteome</keyword>
<name>A0ABV2S414_BRAJP</name>
<protein>
    <submittedName>
        <fullName evidence="2">Uncharacterized protein</fullName>
    </submittedName>
</protein>
<accession>A0ABV2S414</accession>
<evidence type="ECO:0000313" key="3">
    <source>
        <dbReference type="Proteomes" id="UP001549291"/>
    </source>
</evidence>
<dbReference type="EMBL" id="JBEPTQ010000002">
    <property type="protein sequence ID" value="MET4723883.1"/>
    <property type="molecule type" value="Genomic_DNA"/>
</dbReference>
<feature type="region of interest" description="Disordered" evidence="1">
    <location>
        <begin position="106"/>
        <end position="127"/>
    </location>
</feature>
<dbReference type="Proteomes" id="UP001549291">
    <property type="component" value="Unassembled WGS sequence"/>
</dbReference>
<evidence type="ECO:0000313" key="2">
    <source>
        <dbReference type="EMBL" id="MET4723883.1"/>
    </source>
</evidence>